<feature type="compositionally biased region" description="Polar residues" evidence="7">
    <location>
        <begin position="8"/>
        <end position="17"/>
    </location>
</feature>
<comment type="subcellular location">
    <subcellularLocation>
        <location evidence="1 5 6">Nucleus</location>
    </subcellularLocation>
</comment>
<evidence type="ECO:0000256" key="2">
    <source>
        <dbReference type="ARBA" id="ARBA00023125"/>
    </source>
</evidence>
<proteinExistence type="predicted"/>
<evidence type="ECO:0000313" key="10">
    <source>
        <dbReference type="Proteomes" id="UP001497623"/>
    </source>
</evidence>
<evidence type="ECO:0000259" key="8">
    <source>
        <dbReference type="PROSITE" id="PS50071"/>
    </source>
</evidence>
<feature type="compositionally biased region" description="Low complexity" evidence="7">
    <location>
        <begin position="216"/>
        <end position="257"/>
    </location>
</feature>
<dbReference type="AlphaFoldDB" id="A0AAV2QLH8"/>
<name>A0AAV2QLH8_MEGNR</name>
<dbReference type="GO" id="GO:0000978">
    <property type="term" value="F:RNA polymerase II cis-regulatory region sequence-specific DNA binding"/>
    <property type="evidence" value="ECO:0007669"/>
    <property type="project" value="TreeGrafter"/>
</dbReference>
<dbReference type="Gene3D" id="1.10.10.60">
    <property type="entry name" value="Homeodomain-like"/>
    <property type="match status" value="1"/>
</dbReference>
<keyword evidence="10" id="KW-1185">Reference proteome</keyword>
<dbReference type="FunFam" id="1.10.10.60:FF:000176">
    <property type="entry name" value="pancreas/duodenum homeobox protein 1"/>
    <property type="match status" value="1"/>
</dbReference>
<feature type="non-terminal residue" evidence="9">
    <location>
        <position position="363"/>
    </location>
</feature>
<dbReference type="GO" id="GO:0005634">
    <property type="term" value="C:nucleus"/>
    <property type="evidence" value="ECO:0007669"/>
    <property type="project" value="UniProtKB-SubCell"/>
</dbReference>
<dbReference type="InterPro" id="IPR001356">
    <property type="entry name" value="HD"/>
</dbReference>
<feature type="region of interest" description="Disordered" evidence="7">
    <location>
        <begin position="1"/>
        <end position="20"/>
    </location>
</feature>
<gene>
    <name evidence="9" type="ORF">MNOR_LOCUS12925</name>
</gene>
<feature type="DNA-binding region" description="Homeobox" evidence="5">
    <location>
        <begin position="20"/>
        <end position="79"/>
    </location>
</feature>
<dbReference type="SMART" id="SM00389">
    <property type="entry name" value="HOX"/>
    <property type="match status" value="1"/>
</dbReference>
<evidence type="ECO:0000256" key="7">
    <source>
        <dbReference type="SAM" id="MobiDB-lite"/>
    </source>
</evidence>
<feature type="region of interest" description="Disordered" evidence="7">
    <location>
        <begin position="320"/>
        <end position="363"/>
    </location>
</feature>
<reference evidence="9 10" key="1">
    <citation type="submission" date="2024-05" db="EMBL/GenBank/DDBJ databases">
        <authorList>
            <person name="Wallberg A."/>
        </authorList>
    </citation>
    <scope>NUCLEOTIDE SEQUENCE [LARGE SCALE GENOMIC DNA]</scope>
</reference>
<keyword evidence="2 5" id="KW-0238">DNA-binding</keyword>
<dbReference type="InterPro" id="IPR020479">
    <property type="entry name" value="HD_metazoa"/>
</dbReference>
<dbReference type="Pfam" id="PF00046">
    <property type="entry name" value="Homeodomain"/>
    <property type="match status" value="1"/>
</dbReference>
<keyword evidence="3 5" id="KW-0371">Homeobox</keyword>
<evidence type="ECO:0000256" key="3">
    <source>
        <dbReference type="ARBA" id="ARBA00023155"/>
    </source>
</evidence>
<dbReference type="InterPro" id="IPR017970">
    <property type="entry name" value="Homeobox_CS"/>
</dbReference>
<dbReference type="PRINTS" id="PR00024">
    <property type="entry name" value="HOMEOBOX"/>
</dbReference>
<evidence type="ECO:0000313" key="9">
    <source>
        <dbReference type="EMBL" id="CAL4086145.1"/>
    </source>
</evidence>
<dbReference type="PROSITE" id="PS50071">
    <property type="entry name" value="HOMEOBOX_2"/>
    <property type="match status" value="1"/>
</dbReference>
<feature type="compositionally biased region" description="Pro residues" evidence="7">
    <location>
        <begin position="202"/>
        <end position="215"/>
    </location>
</feature>
<dbReference type="GO" id="GO:0048513">
    <property type="term" value="P:animal organ development"/>
    <property type="evidence" value="ECO:0007669"/>
    <property type="project" value="UniProtKB-ARBA"/>
</dbReference>
<feature type="compositionally biased region" description="Low complexity" evidence="7">
    <location>
        <begin position="346"/>
        <end position="355"/>
    </location>
</feature>
<feature type="domain" description="Homeobox" evidence="8">
    <location>
        <begin position="18"/>
        <end position="78"/>
    </location>
</feature>
<protein>
    <recommendedName>
        <fullName evidence="8">Homeobox domain-containing protein</fullName>
    </recommendedName>
</protein>
<evidence type="ECO:0000256" key="1">
    <source>
        <dbReference type="ARBA" id="ARBA00004123"/>
    </source>
</evidence>
<feature type="compositionally biased region" description="Polar residues" evidence="7">
    <location>
        <begin position="323"/>
        <end position="337"/>
    </location>
</feature>
<dbReference type="Proteomes" id="UP001497623">
    <property type="component" value="Unassembled WGS sequence"/>
</dbReference>
<accession>A0AAV2QLH8</accession>
<evidence type="ECO:0000256" key="5">
    <source>
        <dbReference type="PROSITE-ProRule" id="PRU00108"/>
    </source>
</evidence>
<dbReference type="PANTHER" id="PTHR45664:SF2">
    <property type="entry name" value="HOMEOTIC PROTEIN PROBOSCIPEDIA"/>
    <property type="match status" value="1"/>
</dbReference>
<dbReference type="CDD" id="cd00086">
    <property type="entry name" value="homeodomain"/>
    <property type="match status" value="1"/>
</dbReference>
<evidence type="ECO:0000256" key="4">
    <source>
        <dbReference type="ARBA" id="ARBA00023242"/>
    </source>
</evidence>
<dbReference type="PROSITE" id="PS00027">
    <property type="entry name" value="HOMEOBOX_1"/>
    <property type="match status" value="1"/>
</dbReference>
<keyword evidence="4 5" id="KW-0539">Nucleus</keyword>
<feature type="region of interest" description="Disordered" evidence="7">
    <location>
        <begin position="189"/>
        <end position="277"/>
    </location>
</feature>
<sequence length="363" mass="38497">GAGVPTQRPYSNRSTENGLPRRLRTAYTNTQLLELEKEFHFNKYLCRPRRIEIAASLDLTERQVKVWFQNRRMKHKRQAITKDDDKKITVGGRVSHGLDDHVNNNTKSAPSSPESMCSSDIKKEESNDSMPLPGGAIGPHIVPVSSNGSMVPTGMIGPSLDGTKVKCEDIAALRFPGAVVAYPISSNGGKNGSCPEGTAPLNTPPIPRNTPPLTPATPTASPAVGGSPSVTTPPGGGARTTSATTTSTPSTTSTATSNVNPLSHGYPGATTGRGRGNSTYSSYCGTDSAKGRGAGVSANYPGYRGSSAWMDQYRTMGRATPPQFISSTAGTRGSTTPHGYDYSCAQQHQQQQQQQRGQHMYNG</sequence>
<feature type="non-terminal residue" evidence="9">
    <location>
        <position position="1"/>
    </location>
</feature>
<organism evidence="9 10">
    <name type="scientific">Meganyctiphanes norvegica</name>
    <name type="common">Northern krill</name>
    <name type="synonym">Thysanopoda norvegica</name>
    <dbReference type="NCBI Taxonomy" id="48144"/>
    <lineage>
        <taxon>Eukaryota</taxon>
        <taxon>Metazoa</taxon>
        <taxon>Ecdysozoa</taxon>
        <taxon>Arthropoda</taxon>
        <taxon>Crustacea</taxon>
        <taxon>Multicrustacea</taxon>
        <taxon>Malacostraca</taxon>
        <taxon>Eumalacostraca</taxon>
        <taxon>Eucarida</taxon>
        <taxon>Euphausiacea</taxon>
        <taxon>Euphausiidae</taxon>
        <taxon>Meganyctiphanes</taxon>
    </lineage>
</organism>
<feature type="region of interest" description="Disordered" evidence="7">
    <location>
        <begin position="92"/>
        <end position="128"/>
    </location>
</feature>
<evidence type="ECO:0000256" key="6">
    <source>
        <dbReference type="RuleBase" id="RU000682"/>
    </source>
</evidence>
<dbReference type="GO" id="GO:0000981">
    <property type="term" value="F:DNA-binding transcription factor activity, RNA polymerase II-specific"/>
    <property type="evidence" value="ECO:0007669"/>
    <property type="project" value="InterPro"/>
</dbReference>
<dbReference type="EMBL" id="CAXKWB010007222">
    <property type="protein sequence ID" value="CAL4086145.1"/>
    <property type="molecule type" value="Genomic_DNA"/>
</dbReference>
<feature type="compositionally biased region" description="Low complexity" evidence="7">
    <location>
        <begin position="108"/>
        <end position="119"/>
    </location>
</feature>
<comment type="caution">
    <text evidence="9">The sequence shown here is derived from an EMBL/GenBank/DDBJ whole genome shotgun (WGS) entry which is preliminary data.</text>
</comment>
<dbReference type="SUPFAM" id="SSF46689">
    <property type="entry name" value="Homeodomain-like"/>
    <property type="match status" value="1"/>
</dbReference>
<dbReference type="PANTHER" id="PTHR45664">
    <property type="entry name" value="PROTEIN ZERKNUELLT 1-RELATED"/>
    <property type="match status" value="1"/>
</dbReference>
<dbReference type="InterPro" id="IPR009057">
    <property type="entry name" value="Homeodomain-like_sf"/>
</dbReference>